<gene>
    <name evidence="3" type="ORF">WG926_09940</name>
</gene>
<name>A0ABU9YIR2_9PROT</name>
<evidence type="ECO:0000256" key="1">
    <source>
        <dbReference type="SAM" id="MobiDB-lite"/>
    </source>
</evidence>
<feature type="signal peptide" evidence="2">
    <location>
        <begin position="1"/>
        <end position="35"/>
    </location>
</feature>
<dbReference type="Pfam" id="PF06674">
    <property type="entry name" value="DUF1176"/>
    <property type="match status" value="1"/>
</dbReference>
<dbReference type="EMBL" id="JBBKTW010000003">
    <property type="protein sequence ID" value="MEN2988622.1"/>
    <property type="molecule type" value="Genomic_DNA"/>
</dbReference>
<sequence length="364" mass="37929">MTRPTTRKHRHHTAARASLPAALGALMLMAAPAAAQSTGTFKDWWVACDNRLSCTAFGTAPAMTDAVFGTWLSVARDGDGDAVPRLAIGILLADEATTGPVTATLTIPGGGGSLPPIDATIDQGMLMAPLPAPMAAAILPALRQADMLDITVTAPAAGVLASSQVSLAGASAALLYVDDAQKRVDTVTALVRRGDKPASAVPPVPPVPVVTPPQPTTSPVPAGLPAGFETRSQGDDCDPHAREMVPPLIGRLDADHVLYGTVCLAGAYNMVYQLWVEDQQGGIEAADIEMPDGISPIDLMNIDYDADSRMLSSYAKGRGIGDCGTAASWLWDGGRFRLTSLIAMEVCQGIPADAWPVLYRAEIR</sequence>
<evidence type="ECO:0000313" key="4">
    <source>
        <dbReference type="Proteomes" id="UP001413721"/>
    </source>
</evidence>
<dbReference type="Proteomes" id="UP001413721">
    <property type="component" value="Unassembled WGS sequence"/>
</dbReference>
<evidence type="ECO:0000313" key="3">
    <source>
        <dbReference type="EMBL" id="MEN2988622.1"/>
    </source>
</evidence>
<comment type="caution">
    <text evidence="3">The sequence shown here is derived from an EMBL/GenBank/DDBJ whole genome shotgun (WGS) entry which is preliminary data.</text>
</comment>
<dbReference type="RefSeq" id="WP_345937235.1">
    <property type="nucleotide sequence ID" value="NZ_JBBKTW010000003.1"/>
</dbReference>
<reference evidence="3 4" key="1">
    <citation type="submission" date="2024-03" db="EMBL/GenBank/DDBJ databases">
        <title>High-quality draft genome sequencing of Tistrella sp. BH-R2-4.</title>
        <authorList>
            <person name="Dong C."/>
        </authorList>
    </citation>
    <scope>NUCLEOTIDE SEQUENCE [LARGE SCALE GENOMIC DNA]</scope>
    <source>
        <strain evidence="3 4">BH-R2-4</strain>
    </source>
</reference>
<evidence type="ECO:0000256" key="2">
    <source>
        <dbReference type="SAM" id="SignalP"/>
    </source>
</evidence>
<proteinExistence type="predicted"/>
<feature type="compositionally biased region" description="Pro residues" evidence="1">
    <location>
        <begin position="200"/>
        <end position="218"/>
    </location>
</feature>
<accession>A0ABU9YIR2</accession>
<keyword evidence="4" id="KW-1185">Reference proteome</keyword>
<feature type="chain" id="PRO_5045374126" evidence="2">
    <location>
        <begin position="36"/>
        <end position="364"/>
    </location>
</feature>
<dbReference type="InterPro" id="IPR009560">
    <property type="entry name" value="DUF1176"/>
</dbReference>
<keyword evidence="2" id="KW-0732">Signal</keyword>
<organism evidence="3 4">
    <name type="scientific">Tistrella arctica</name>
    <dbReference type="NCBI Taxonomy" id="3133430"/>
    <lineage>
        <taxon>Bacteria</taxon>
        <taxon>Pseudomonadati</taxon>
        <taxon>Pseudomonadota</taxon>
        <taxon>Alphaproteobacteria</taxon>
        <taxon>Geminicoccales</taxon>
        <taxon>Geminicoccaceae</taxon>
        <taxon>Tistrella</taxon>
    </lineage>
</organism>
<feature type="region of interest" description="Disordered" evidence="1">
    <location>
        <begin position="196"/>
        <end position="219"/>
    </location>
</feature>
<protein>
    <submittedName>
        <fullName evidence="3">DUF1176 domain-containing protein</fullName>
    </submittedName>
</protein>